<keyword evidence="3" id="KW-1185">Reference proteome</keyword>
<comment type="caution">
    <text evidence="2">The sequence shown here is derived from an EMBL/GenBank/DDBJ whole genome shotgun (WGS) entry which is preliminary data.</text>
</comment>
<reference evidence="2 3" key="1">
    <citation type="journal article" date="2021" name="Elife">
        <title>Chloroplast acquisition without the gene transfer in kleptoplastic sea slugs, Plakobranchus ocellatus.</title>
        <authorList>
            <person name="Maeda T."/>
            <person name="Takahashi S."/>
            <person name="Yoshida T."/>
            <person name="Shimamura S."/>
            <person name="Takaki Y."/>
            <person name="Nagai Y."/>
            <person name="Toyoda A."/>
            <person name="Suzuki Y."/>
            <person name="Arimoto A."/>
            <person name="Ishii H."/>
            <person name="Satoh N."/>
            <person name="Nishiyama T."/>
            <person name="Hasebe M."/>
            <person name="Maruyama T."/>
            <person name="Minagawa J."/>
            <person name="Obokata J."/>
            <person name="Shigenobu S."/>
        </authorList>
    </citation>
    <scope>NUCLEOTIDE SEQUENCE [LARGE SCALE GENOMIC DNA]</scope>
</reference>
<dbReference type="Proteomes" id="UP000735302">
    <property type="component" value="Unassembled WGS sequence"/>
</dbReference>
<keyword evidence="1" id="KW-0732">Signal</keyword>
<feature type="signal peptide" evidence="1">
    <location>
        <begin position="1"/>
        <end position="19"/>
    </location>
</feature>
<sequence length="88" mass="9262">MILLGYSLIMLAVFNGTQPLQSAPNIPALKAMARAPHSNMFAAARAAVSMDGQVALLHSSPDVRSDAGIVDHGPQFHSVISQLDKPVV</sequence>
<organism evidence="2 3">
    <name type="scientific">Plakobranchus ocellatus</name>
    <dbReference type="NCBI Taxonomy" id="259542"/>
    <lineage>
        <taxon>Eukaryota</taxon>
        <taxon>Metazoa</taxon>
        <taxon>Spiralia</taxon>
        <taxon>Lophotrochozoa</taxon>
        <taxon>Mollusca</taxon>
        <taxon>Gastropoda</taxon>
        <taxon>Heterobranchia</taxon>
        <taxon>Euthyneura</taxon>
        <taxon>Panpulmonata</taxon>
        <taxon>Sacoglossa</taxon>
        <taxon>Placobranchoidea</taxon>
        <taxon>Plakobranchidae</taxon>
        <taxon>Plakobranchus</taxon>
    </lineage>
</organism>
<dbReference type="EMBL" id="BLXT01001446">
    <property type="protein sequence ID" value="GFN85688.1"/>
    <property type="molecule type" value="Genomic_DNA"/>
</dbReference>
<dbReference type="AlphaFoldDB" id="A0AAV3YUT9"/>
<name>A0AAV3YUT9_9GAST</name>
<evidence type="ECO:0000313" key="2">
    <source>
        <dbReference type="EMBL" id="GFN85688.1"/>
    </source>
</evidence>
<protein>
    <submittedName>
        <fullName evidence="2">Uncharacterized protein</fullName>
    </submittedName>
</protein>
<evidence type="ECO:0000313" key="3">
    <source>
        <dbReference type="Proteomes" id="UP000735302"/>
    </source>
</evidence>
<accession>A0AAV3YUT9</accession>
<evidence type="ECO:0000256" key="1">
    <source>
        <dbReference type="SAM" id="SignalP"/>
    </source>
</evidence>
<feature type="chain" id="PRO_5043741433" evidence="1">
    <location>
        <begin position="20"/>
        <end position="88"/>
    </location>
</feature>
<proteinExistence type="predicted"/>
<gene>
    <name evidence="2" type="ORF">PoB_001219400</name>
</gene>